<evidence type="ECO:0000313" key="2">
    <source>
        <dbReference type="Proteomes" id="UP000683925"/>
    </source>
</evidence>
<dbReference type="Proteomes" id="UP000683925">
    <property type="component" value="Unassembled WGS sequence"/>
</dbReference>
<keyword evidence="2" id="KW-1185">Reference proteome</keyword>
<proteinExistence type="predicted"/>
<name>A0A8S1WU91_PAROT</name>
<comment type="caution">
    <text evidence="1">The sequence shown here is derived from an EMBL/GenBank/DDBJ whole genome shotgun (WGS) entry which is preliminary data.</text>
</comment>
<dbReference type="EMBL" id="CAJJDP010000100">
    <property type="protein sequence ID" value="CAD8191719.1"/>
    <property type="molecule type" value="Genomic_DNA"/>
</dbReference>
<dbReference type="AlphaFoldDB" id="A0A8S1WU91"/>
<protein>
    <submittedName>
        <fullName evidence="1">Uncharacterized protein</fullName>
    </submittedName>
</protein>
<sequence length="90" mass="10823">MSECLLKVQQLHKTWNLDRSGVRNNLVFKIYPANNYLNQNDKRIRGNEEIFIVSGRIMMMIIKIKQWCDKNLLLHFKRAKKDCNLSREEQ</sequence>
<reference evidence="1" key="1">
    <citation type="submission" date="2021-01" db="EMBL/GenBank/DDBJ databases">
        <authorList>
            <consortium name="Genoscope - CEA"/>
            <person name="William W."/>
        </authorList>
    </citation>
    <scope>NUCLEOTIDE SEQUENCE</scope>
</reference>
<gene>
    <name evidence="1" type="ORF">POCTA_138.1.T1000146</name>
</gene>
<organism evidence="1 2">
    <name type="scientific">Paramecium octaurelia</name>
    <dbReference type="NCBI Taxonomy" id="43137"/>
    <lineage>
        <taxon>Eukaryota</taxon>
        <taxon>Sar</taxon>
        <taxon>Alveolata</taxon>
        <taxon>Ciliophora</taxon>
        <taxon>Intramacronucleata</taxon>
        <taxon>Oligohymenophorea</taxon>
        <taxon>Peniculida</taxon>
        <taxon>Parameciidae</taxon>
        <taxon>Paramecium</taxon>
    </lineage>
</organism>
<evidence type="ECO:0000313" key="1">
    <source>
        <dbReference type="EMBL" id="CAD8191719.1"/>
    </source>
</evidence>
<accession>A0A8S1WU91</accession>